<dbReference type="GO" id="GO:0016747">
    <property type="term" value="F:acyltransferase activity, transferring groups other than amino-acyl groups"/>
    <property type="evidence" value="ECO:0007669"/>
    <property type="project" value="TreeGrafter"/>
</dbReference>
<dbReference type="InterPro" id="IPR050317">
    <property type="entry name" value="Plant_Fungal_Acyltransferase"/>
</dbReference>
<organism evidence="4 5">
    <name type="scientific">Elaeis guineensis var. tenera</name>
    <name type="common">Oil palm</name>
    <dbReference type="NCBI Taxonomy" id="51953"/>
    <lineage>
        <taxon>Eukaryota</taxon>
        <taxon>Viridiplantae</taxon>
        <taxon>Streptophyta</taxon>
        <taxon>Embryophyta</taxon>
        <taxon>Tracheophyta</taxon>
        <taxon>Spermatophyta</taxon>
        <taxon>Magnoliopsida</taxon>
        <taxon>Liliopsida</taxon>
        <taxon>Arecaceae</taxon>
        <taxon>Arecoideae</taxon>
        <taxon>Cocoseae</taxon>
        <taxon>Elaeidinae</taxon>
        <taxon>Elaeis</taxon>
    </lineage>
</organism>
<dbReference type="Proteomes" id="UP000504607">
    <property type="component" value="Chromosome 4"/>
</dbReference>
<evidence type="ECO:0000313" key="4">
    <source>
        <dbReference type="Proteomes" id="UP000504607"/>
    </source>
</evidence>
<gene>
    <name evidence="5" type="primary">LOC105042505</name>
</gene>
<dbReference type="Pfam" id="PF02458">
    <property type="entry name" value="Transferase"/>
    <property type="match status" value="1"/>
</dbReference>
<keyword evidence="4" id="KW-1185">Reference proteome</keyword>
<dbReference type="PANTHER" id="PTHR31642">
    <property type="entry name" value="TRICHOTHECENE 3-O-ACETYLTRANSFERASE"/>
    <property type="match status" value="1"/>
</dbReference>
<keyword evidence="3" id="KW-0012">Acyltransferase</keyword>
<dbReference type="KEGG" id="egu:105042505"/>
<evidence type="ECO:0000313" key="5">
    <source>
        <dbReference type="RefSeq" id="XP_029119716.1"/>
    </source>
</evidence>
<evidence type="ECO:0000256" key="1">
    <source>
        <dbReference type="ARBA" id="ARBA00009861"/>
    </source>
</evidence>
<dbReference type="OrthoDB" id="647894at2759"/>
<dbReference type="RefSeq" id="XP_029119716.1">
    <property type="nucleotide sequence ID" value="XM_029263883.1"/>
</dbReference>
<evidence type="ECO:0000256" key="3">
    <source>
        <dbReference type="ARBA" id="ARBA00023315"/>
    </source>
</evidence>
<sequence length="454" mass="50034">MAAGEHPNSKLSIRLISKSIIKAANSNTPPSVLPVSNFDHLSGRYPVTIFYAYSKPSTGDFDSVINTIKTSLAETLDYFFPFAGRIVPNPESGELEILCNNEGIELIEASADVSITSLNFYDLNDSVKRVMLPSTTEIPLSVQVTSYACGGFSIAWSFDHLLADGNGFVKFLFLWSELARTGRIPAMPNHDRSIFRPRSPPSYGPLLDRTFTACTLHDVLAMPRNDISLKRMYYIHGSCIDRLQATVKEGVGVERTRTEAISAYLWKVLARSLGETDTECRMGWLVDGRPWMVSEPGEDLSDYVGNVVSMAVGEASTRELKEGSLSYVAGMVAQVIAEVKNKAHFLELLDWIECRRPEMVLARILLGLQGPAMVVSSCHNMPVMATDFGFGSPRLGTFNTALDAIGAGYVNLVSSGREDGSWFIFAFIWPRLALELESDPEQVFLPITVDYIGL</sequence>
<protein>
    <submittedName>
        <fullName evidence="5">Omega-hydroxypalmitate O-feruloyl transferase-like</fullName>
    </submittedName>
</protein>
<name>A0A8N4F3M6_ELAGV</name>
<proteinExistence type="inferred from homology"/>
<reference evidence="5" key="1">
    <citation type="submission" date="2025-08" db="UniProtKB">
        <authorList>
            <consortium name="RefSeq"/>
        </authorList>
    </citation>
    <scope>IDENTIFICATION</scope>
</reference>
<keyword evidence="2" id="KW-0808">Transferase</keyword>
<dbReference type="AlphaFoldDB" id="A0A8N4F3M6"/>
<comment type="similarity">
    <text evidence="1">Belongs to the plant acyltransferase family.</text>
</comment>
<dbReference type="PANTHER" id="PTHR31642:SF160">
    <property type="entry name" value="HXXXD-TYPE ACYL-TRANSFERASE FAMILY PROTEIN"/>
    <property type="match status" value="1"/>
</dbReference>
<accession>A0A8N4F3M6</accession>
<dbReference type="InterPro" id="IPR023213">
    <property type="entry name" value="CAT-like_dom_sf"/>
</dbReference>
<evidence type="ECO:0000256" key="2">
    <source>
        <dbReference type="ARBA" id="ARBA00022679"/>
    </source>
</evidence>
<dbReference type="Gene3D" id="3.30.559.10">
    <property type="entry name" value="Chloramphenicol acetyltransferase-like domain"/>
    <property type="match status" value="2"/>
</dbReference>